<evidence type="ECO:0000313" key="2">
    <source>
        <dbReference type="Proteomes" id="UP000054244"/>
    </source>
</evidence>
<dbReference type="EMBL" id="KL389740">
    <property type="protein sequence ID" value="KFP91201.1"/>
    <property type="molecule type" value="Genomic_DNA"/>
</dbReference>
<accession>A0A091NPF5</accession>
<feature type="non-terminal residue" evidence="1">
    <location>
        <position position="37"/>
    </location>
</feature>
<reference evidence="1 2" key="1">
    <citation type="submission" date="2014-04" db="EMBL/GenBank/DDBJ databases">
        <title>Genome evolution of avian class.</title>
        <authorList>
            <person name="Zhang G."/>
            <person name="Li C."/>
        </authorList>
    </citation>
    <scope>NUCLEOTIDE SEQUENCE [LARGE SCALE GENOMIC DNA]</scope>
    <source>
        <strain evidence="1">BGI_N311</strain>
    </source>
</reference>
<name>A0A091NPF5_APAVI</name>
<dbReference type="PROSITE" id="PS51257">
    <property type="entry name" value="PROKAR_LIPOPROTEIN"/>
    <property type="match status" value="1"/>
</dbReference>
<keyword evidence="2" id="KW-1185">Reference proteome</keyword>
<evidence type="ECO:0000313" key="1">
    <source>
        <dbReference type="EMBL" id="KFP91201.1"/>
    </source>
</evidence>
<dbReference type="Proteomes" id="UP000054244">
    <property type="component" value="Unassembled WGS sequence"/>
</dbReference>
<sequence>MTGRADIKGPKRDVVMNAWLQQASYSCGNFPDASCLK</sequence>
<organism evidence="1 2">
    <name type="scientific">Apaloderma vittatum</name>
    <name type="common">Bar-tailed trogon</name>
    <dbReference type="NCBI Taxonomy" id="57397"/>
    <lineage>
        <taxon>Eukaryota</taxon>
        <taxon>Metazoa</taxon>
        <taxon>Chordata</taxon>
        <taxon>Craniata</taxon>
        <taxon>Vertebrata</taxon>
        <taxon>Euteleostomi</taxon>
        <taxon>Archelosauria</taxon>
        <taxon>Archosauria</taxon>
        <taxon>Dinosauria</taxon>
        <taxon>Saurischia</taxon>
        <taxon>Theropoda</taxon>
        <taxon>Coelurosauria</taxon>
        <taxon>Aves</taxon>
        <taxon>Neognathae</taxon>
        <taxon>Neoaves</taxon>
        <taxon>Telluraves</taxon>
        <taxon>Coraciimorphae</taxon>
        <taxon>Trogoniformes</taxon>
        <taxon>Trogonidae</taxon>
        <taxon>Apaloderma</taxon>
    </lineage>
</organism>
<gene>
    <name evidence="1" type="ORF">N311_03357</name>
</gene>
<protein>
    <submittedName>
        <fullName evidence="1">Uncharacterized protein</fullName>
    </submittedName>
</protein>
<proteinExistence type="predicted"/>
<dbReference type="AlphaFoldDB" id="A0A091NPF5"/>